<dbReference type="PRINTS" id="PR00700">
    <property type="entry name" value="PRTYPHPHTASE"/>
</dbReference>
<evidence type="ECO:0000259" key="4">
    <source>
        <dbReference type="PROSITE" id="PS50056"/>
    </source>
</evidence>
<dbReference type="InterPro" id="IPR003595">
    <property type="entry name" value="Tyr_Pase_cat"/>
</dbReference>
<dbReference type="RefSeq" id="XP_069199555.1">
    <property type="nucleotide sequence ID" value="XM_069346678.1"/>
</dbReference>
<dbReference type="PANTHER" id="PTHR19134">
    <property type="entry name" value="RECEPTOR-TYPE TYROSINE-PROTEIN PHOSPHATASE"/>
    <property type="match status" value="1"/>
</dbReference>
<evidence type="ECO:0000256" key="1">
    <source>
        <dbReference type="ARBA" id="ARBA00009649"/>
    </source>
</evidence>
<feature type="region of interest" description="Disordered" evidence="2">
    <location>
        <begin position="294"/>
        <end position="327"/>
    </location>
</feature>
<organism evidence="5 6">
    <name type="scientific">Neodothiora populina</name>
    <dbReference type="NCBI Taxonomy" id="2781224"/>
    <lineage>
        <taxon>Eukaryota</taxon>
        <taxon>Fungi</taxon>
        <taxon>Dikarya</taxon>
        <taxon>Ascomycota</taxon>
        <taxon>Pezizomycotina</taxon>
        <taxon>Dothideomycetes</taxon>
        <taxon>Dothideomycetidae</taxon>
        <taxon>Dothideales</taxon>
        <taxon>Dothioraceae</taxon>
        <taxon>Neodothiora</taxon>
    </lineage>
</organism>
<feature type="region of interest" description="Disordered" evidence="2">
    <location>
        <begin position="113"/>
        <end position="142"/>
    </location>
</feature>
<dbReference type="Gene3D" id="3.90.190.10">
    <property type="entry name" value="Protein tyrosine phosphatase superfamily"/>
    <property type="match status" value="1"/>
</dbReference>
<gene>
    <name evidence="5" type="ORF">AAFC00_006687</name>
</gene>
<dbReference type="GeneID" id="95980386"/>
<comment type="similarity">
    <text evidence="1">Belongs to the protein-tyrosine phosphatase family. Non-receptor class subfamily.</text>
</comment>
<dbReference type="SUPFAM" id="SSF52799">
    <property type="entry name" value="(Phosphotyrosine protein) phosphatases II"/>
    <property type="match status" value="1"/>
</dbReference>
<protein>
    <submittedName>
        <fullName evidence="5">Uncharacterized protein</fullName>
    </submittedName>
</protein>
<keyword evidence="6" id="KW-1185">Reference proteome</keyword>
<evidence type="ECO:0000259" key="3">
    <source>
        <dbReference type="PROSITE" id="PS50055"/>
    </source>
</evidence>
<dbReference type="InterPro" id="IPR050348">
    <property type="entry name" value="Protein-Tyr_Phosphatase"/>
</dbReference>
<comment type="caution">
    <text evidence="5">The sequence shown here is derived from an EMBL/GenBank/DDBJ whole genome shotgun (WGS) entry which is preliminary data.</text>
</comment>
<feature type="compositionally biased region" description="Polar residues" evidence="2">
    <location>
        <begin position="50"/>
        <end position="63"/>
    </location>
</feature>
<dbReference type="PROSITE" id="PS50056">
    <property type="entry name" value="TYR_PHOSPHATASE_2"/>
    <property type="match status" value="1"/>
</dbReference>
<dbReference type="PROSITE" id="PS50055">
    <property type="entry name" value="TYR_PHOSPHATASE_PTP"/>
    <property type="match status" value="1"/>
</dbReference>
<dbReference type="InterPro" id="IPR000242">
    <property type="entry name" value="PTP_cat"/>
</dbReference>
<dbReference type="EMBL" id="JBFMKM010000010">
    <property type="protein sequence ID" value="KAL1303280.1"/>
    <property type="molecule type" value="Genomic_DNA"/>
</dbReference>
<reference evidence="5 6" key="1">
    <citation type="submission" date="2024-07" db="EMBL/GenBank/DDBJ databases">
        <title>Draft sequence of the Neodothiora populina.</title>
        <authorList>
            <person name="Drown D.D."/>
            <person name="Schuette U.S."/>
            <person name="Buechlein A.B."/>
            <person name="Rusch D.R."/>
            <person name="Winton L.W."/>
            <person name="Adams G.A."/>
        </authorList>
    </citation>
    <scope>NUCLEOTIDE SEQUENCE [LARGE SCALE GENOMIC DNA]</scope>
    <source>
        <strain evidence="5 6">CPC 39397</strain>
    </source>
</reference>
<dbReference type="InterPro" id="IPR029021">
    <property type="entry name" value="Prot-tyrosine_phosphatase-like"/>
</dbReference>
<feature type="compositionally biased region" description="Low complexity" evidence="2">
    <location>
        <begin position="310"/>
        <end position="327"/>
    </location>
</feature>
<evidence type="ECO:0000256" key="2">
    <source>
        <dbReference type="SAM" id="MobiDB-lite"/>
    </source>
</evidence>
<evidence type="ECO:0000313" key="5">
    <source>
        <dbReference type="EMBL" id="KAL1303280.1"/>
    </source>
</evidence>
<dbReference type="PROSITE" id="PS00383">
    <property type="entry name" value="TYR_PHOSPHATASE_1"/>
    <property type="match status" value="1"/>
</dbReference>
<accession>A0ABR3PC25</accession>
<sequence>MHTNTNPNTTAPKTPKRESQPTVDRKITSKLKSPAKTLWRKQPFSPYRSARNNIGNASSSADNSMAGEAMDGDEGQQQQAYPPSLPAFLRQSRSDIATKFVDLEWQQRHRLASSLQKPSAASAASSSSPTTATDNTATDRSSLSARFARLPSSEEIAQRNRYVNVEPYASNRIRLRVAPGVSDYINASPIALGNRRYIATQGPKECSTSHFYRMLASETTSPAVIVMLTQTHEAGREKCFQYFPSSAEKPLNLSADPGVKDDLFQGTVTLVSSEEDAATRSTIRKLLVRVRGATAVQQDDHENGRYHSNGAQQQQQQGQEQTPATTGEQNNWQELEVYHCLFTGWPDFSVPGGENRDAMLELITLSARLNASVSSPPPSSSFHQQDAVAGAAAAAQHGPLPEPAPNMNPRIVHCSAGVGRSGTFIALDYLFGQLEVGALDQVAEDADPIVETVDVLRQQRMMMVQSDGQFAFLYDVLRDAWMKRWRSMQAGLA</sequence>
<feature type="domain" description="Tyrosine-protein phosphatase" evidence="3">
    <location>
        <begin position="159"/>
        <end position="480"/>
    </location>
</feature>
<name>A0ABR3PC25_9PEZI</name>
<proteinExistence type="inferred from homology"/>
<dbReference type="Proteomes" id="UP001562354">
    <property type="component" value="Unassembled WGS sequence"/>
</dbReference>
<dbReference type="SMART" id="SM00404">
    <property type="entry name" value="PTPc_motif"/>
    <property type="match status" value="1"/>
</dbReference>
<dbReference type="SMART" id="SM00194">
    <property type="entry name" value="PTPc"/>
    <property type="match status" value="1"/>
</dbReference>
<dbReference type="Pfam" id="PF00102">
    <property type="entry name" value="Y_phosphatase"/>
    <property type="match status" value="2"/>
</dbReference>
<feature type="compositionally biased region" description="Low complexity" evidence="2">
    <location>
        <begin position="1"/>
        <end position="13"/>
    </location>
</feature>
<feature type="domain" description="Tyrosine specific protein phosphatases" evidence="4">
    <location>
        <begin position="411"/>
        <end position="471"/>
    </location>
</feature>
<dbReference type="InterPro" id="IPR016130">
    <property type="entry name" value="Tyr_Pase_AS"/>
</dbReference>
<feature type="region of interest" description="Disordered" evidence="2">
    <location>
        <begin position="1"/>
        <end position="81"/>
    </location>
</feature>
<evidence type="ECO:0000313" key="6">
    <source>
        <dbReference type="Proteomes" id="UP001562354"/>
    </source>
</evidence>
<dbReference type="InterPro" id="IPR000387">
    <property type="entry name" value="Tyr_Pase_dom"/>
</dbReference>
<feature type="compositionally biased region" description="Basic and acidic residues" evidence="2">
    <location>
        <begin position="15"/>
        <end position="27"/>
    </location>
</feature>
<dbReference type="PANTHER" id="PTHR19134:SF449">
    <property type="entry name" value="TYROSINE-PROTEIN PHOSPHATASE 1"/>
    <property type="match status" value="1"/>
</dbReference>